<proteinExistence type="predicted"/>
<feature type="signal peptide" evidence="2">
    <location>
        <begin position="1"/>
        <end position="23"/>
    </location>
</feature>
<organism evidence="3 4">
    <name type="scientific">Linnemannia elongata AG-77</name>
    <dbReference type="NCBI Taxonomy" id="1314771"/>
    <lineage>
        <taxon>Eukaryota</taxon>
        <taxon>Fungi</taxon>
        <taxon>Fungi incertae sedis</taxon>
        <taxon>Mucoromycota</taxon>
        <taxon>Mortierellomycotina</taxon>
        <taxon>Mortierellomycetes</taxon>
        <taxon>Mortierellales</taxon>
        <taxon>Mortierellaceae</taxon>
        <taxon>Linnemannia</taxon>
    </lineage>
</organism>
<evidence type="ECO:0000256" key="2">
    <source>
        <dbReference type="SAM" id="SignalP"/>
    </source>
</evidence>
<dbReference type="Proteomes" id="UP000078512">
    <property type="component" value="Unassembled WGS sequence"/>
</dbReference>
<keyword evidence="4" id="KW-1185">Reference proteome</keyword>
<evidence type="ECO:0000313" key="3">
    <source>
        <dbReference type="EMBL" id="OAQ33083.1"/>
    </source>
</evidence>
<feature type="compositionally biased region" description="Basic residues" evidence="1">
    <location>
        <begin position="61"/>
        <end position="78"/>
    </location>
</feature>
<dbReference type="EMBL" id="KV442022">
    <property type="protein sequence ID" value="OAQ33083.1"/>
    <property type="molecule type" value="Genomic_DNA"/>
</dbReference>
<accession>A0A197K7E8</accession>
<gene>
    <name evidence="3" type="ORF">K457DRAFT_250621</name>
</gene>
<feature type="compositionally biased region" description="Basic and acidic residues" evidence="1">
    <location>
        <begin position="51"/>
        <end position="60"/>
    </location>
</feature>
<name>A0A197K7E8_9FUNG</name>
<evidence type="ECO:0000313" key="4">
    <source>
        <dbReference type="Proteomes" id="UP000078512"/>
    </source>
</evidence>
<keyword evidence="2" id="KW-0732">Signal</keyword>
<feature type="region of interest" description="Disordered" evidence="1">
    <location>
        <begin position="51"/>
        <end position="94"/>
    </location>
</feature>
<feature type="chain" id="PRO_5008276632" evidence="2">
    <location>
        <begin position="24"/>
        <end position="178"/>
    </location>
</feature>
<dbReference type="AlphaFoldDB" id="A0A197K7E8"/>
<evidence type="ECO:0000256" key="1">
    <source>
        <dbReference type="SAM" id="MobiDB-lite"/>
    </source>
</evidence>
<reference evidence="3 4" key="1">
    <citation type="submission" date="2016-05" db="EMBL/GenBank/DDBJ databases">
        <title>Genome sequencing reveals origins of a unique bacterial endosymbiosis in the earliest lineages of terrestrial Fungi.</title>
        <authorList>
            <consortium name="DOE Joint Genome Institute"/>
            <person name="Uehling J."/>
            <person name="Gryganskyi A."/>
            <person name="Hameed K."/>
            <person name="Tschaplinski T."/>
            <person name="Misztal P."/>
            <person name="Wu S."/>
            <person name="Desiro A."/>
            <person name="Vande Pol N."/>
            <person name="Du Z.-Y."/>
            <person name="Zienkiewicz A."/>
            <person name="Zienkiewicz K."/>
            <person name="Morin E."/>
            <person name="Tisserant E."/>
            <person name="Splivallo R."/>
            <person name="Hainaut M."/>
            <person name="Henrissat B."/>
            <person name="Ohm R."/>
            <person name="Kuo A."/>
            <person name="Yan J."/>
            <person name="Lipzen A."/>
            <person name="Nolan M."/>
            <person name="Labutti K."/>
            <person name="Barry K."/>
            <person name="Goldstein A."/>
            <person name="Labbe J."/>
            <person name="Schadt C."/>
            <person name="Tuskan G."/>
            <person name="Grigoriev I."/>
            <person name="Martin F."/>
            <person name="Vilgalys R."/>
            <person name="Bonito G."/>
        </authorList>
    </citation>
    <scope>NUCLEOTIDE SEQUENCE [LARGE SCALE GENOMIC DNA]</scope>
    <source>
        <strain evidence="3 4">AG-77</strain>
    </source>
</reference>
<sequence length="178" mass="20386">MRGVVMCFVLQCRVVVFFTPGYGCSVVEDVSCTVVVGGCVNVMEKQWEVRAEDRNREQRRKEKRGKGMQHRRRRRGNKSIKIEVQQPAPNDDGPSQCSHLNSLCRQTPFDLFLSFFCSHTHTPCLCPSLVPWILGPFFLPAPFFFFSTSPLHPFLSLLSIPFPSRLHPPFFLPDPFLV</sequence>
<protein>
    <submittedName>
        <fullName evidence="3">Uncharacterized protein</fullName>
    </submittedName>
</protein>